<reference evidence="2" key="1">
    <citation type="journal article" date="2019" name="Int. J. Syst. Evol. Microbiol.">
        <title>The Global Catalogue of Microorganisms (GCM) 10K type strain sequencing project: providing services to taxonomists for standard genome sequencing and annotation.</title>
        <authorList>
            <consortium name="The Broad Institute Genomics Platform"/>
            <consortium name="The Broad Institute Genome Sequencing Center for Infectious Disease"/>
            <person name="Wu L."/>
            <person name="Ma J."/>
        </authorList>
    </citation>
    <scope>NUCLEOTIDE SEQUENCE [LARGE SCALE GENOMIC DNA]</scope>
    <source>
        <strain evidence="2">CECT 7131</strain>
    </source>
</reference>
<evidence type="ECO:0000313" key="2">
    <source>
        <dbReference type="Proteomes" id="UP001529369"/>
    </source>
</evidence>
<keyword evidence="2" id="KW-1185">Reference proteome</keyword>
<feature type="non-terminal residue" evidence="1">
    <location>
        <position position="73"/>
    </location>
</feature>
<organism evidence="1 2">
    <name type="scientific">Paeniroseomonas aquatica</name>
    <dbReference type="NCBI Taxonomy" id="373043"/>
    <lineage>
        <taxon>Bacteria</taxon>
        <taxon>Pseudomonadati</taxon>
        <taxon>Pseudomonadota</taxon>
        <taxon>Alphaproteobacteria</taxon>
        <taxon>Acetobacterales</taxon>
        <taxon>Acetobacteraceae</taxon>
        <taxon>Paeniroseomonas</taxon>
    </lineage>
</organism>
<evidence type="ECO:0000313" key="1">
    <source>
        <dbReference type="EMBL" id="MDN3565107.1"/>
    </source>
</evidence>
<sequence>MSVAGADHLVLAAAHDWPRALRVYLGVIAIGNLAWEAAHLPLYALWNTGTAREKLFAIVHCTVSVVALAHCGA</sequence>
<dbReference type="Proteomes" id="UP001529369">
    <property type="component" value="Unassembled WGS sequence"/>
</dbReference>
<name>A0ABT8A5R8_9PROT</name>
<accession>A0ABT8A5R8</accession>
<proteinExistence type="predicted"/>
<comment type="caution">
    <text evidence="1">The sequence shown here is derived from an EMBL/GenBank/DDBJ whole genome shotgun (WGS) entry which is preliminary data.</text>
</comment>
<protein>
    <submittedName>
        <fullName evidence="1">Uncharacterized protein</fullName>
    </submittedName>
</protein>
<gene>
    <name evidence="1" type="ORF">QWZ14_12115</name>
</gene>
<dbReference type="EMBL" id="JAUFPN010000129">
    <property type="protein sequence ID" value="MDN3565107.1"/>
    <property type="molecule type" value="Genomic_DNA"/>
</dbReference>